<keyword evidence="3" id="KW-0804">Transcription</keyword>
<dbReference type="RefSeq" id="WP_028496361.1">
    <property type="nucleotide sequence ID" value="NZ_FOQZ01000002.1"/>
</dbReference>
<evidence type="ECO:0000256" key="2">
    <source>
        <dbReference type="ARBA" id="ARBA00023125"/>
    </source>
</evidence>
<gene>
    <name evidence="6" type="ORF">SAMN04487751_1882</name>
</gene>
<dbReference type="Proteomes" id="UP000198702">
    <property type="component" value="Unassembled WGS sequence"/>
</dbReference>
<name>A0A7Z7CXQ5_9MICO</name>
<dbReference type="EMBL" id="FOQZ01000002">
    <property type="protein sequence ID" value="SFI48968.1"/>
    <property type="molecule type" value="Genomic_DNA"/>
</dbReference>
<keyword evidence="2 4" id="KW-0238">DNA-binding</keyword>
<organism evidence="6 7">
    <name type="scientific">Microbacterium saccharophilum</name>
    <dbReference type="NCBI Taxonomy" id="1213358"/>
    <lineage>
        <taxon>Bacteria</taxon>
        <taxon>Bacillati</taxon>
        <taxon>Actinomycetota</taxon>
        <taxon>Actinomycetes</taxon>
        <taxon>Micrococcales</taxon>
        <taxon>Microbacteriaceae</taxon>
        <taxon>Microbacterium</taxon>
    </lineage>
</organism>
<accession>A0A7Z7CXQ5</accession>
<dbReference type="Gene3D" id="1.10.10.60">
    <property type="entry name" value="Homeodomain-like"/>
    <property type="match status" value="1"/>
</dbReference>
<protein>
    <submittedName>
        <fullName evidence="6">DNA-binding transcriptional regulator, AcrR family</fullName>
    </submittedName>
</protein>
<evidence type="ECO:0000256" key="3">
    <source>
        <dbReference type="ARBA" id="ARBA00023163"/>
    </source>
</evidence>
<dbReference type="AlphaFoldDB" id="A0A7Z7CXQ5"/>
<evidence type="ECO:0000313" key="7">
    <source>
        <dbReference type="Proteomes" id="UP000198702"/>
    </source>
</evidence>
<dbReference type="SUPFAM" id="SSF46689">
    <property type="entry name" value="Homeodomain-like"/>
    <property type="match status" value="1"/>
</dbReference>
<dbReference type="PROSITE" id="PS50977">
    <property type="entry name" value="HTH_TETR_2"/>
    <property type="match status" value="1"/>
</dbReference>
<dbReference type="PANTHER" id="PTHR30055:SF238">
    <property type="entry name" value="MYCOFACTOCIN BIOSYNTHESIS TRANSCRIPTIONAL REGULATOR MFTR-RELATED"/>
    <property type="match status" value="1"/>
</dbReference>
<dbReference type="Pfam" id="PF00440">
    <property type="entry name" value="TetR_N"/>
    <property type="match status" value="1"/>
</dbReference>
<dbReference type="GO" id="GO:0003700">
    <property type="term" value="F:DNA-binding transcription factor activity"/>
    <property type="evidence" value="ECO:0007669"/>
    <property type="project" value="TreeGrafter"/>
</dbReference>
<comment type="caution">
    <text evidence="6">The sequence shown here is derived from an EMBL/GenBank/DDBJ whole genome shotgun (WGS) entry which is preliminary data.</text>
</comment>
<keyword evidence="1" id="KW-0805">Transcription regulation</keyword>
<feature type="domain" description="HTH tetR-type" evidence="5">
    <location>
        <begin position="10"/>
        <end position="70"/>
    </location>
</feature>
<sequence>MAGLRERQKQQTRALLLEAALQLFEAKGYAATTVDDIAAAATTTRATFYLHFSSKAEVVRELIARADAIFVAVDDPTLSEVVASGRRDLIERYLDAKIDQWPQTKPYLVAANQAAPSDPEVAEVIEGWFEATASQMHEGLDRADRFDPASRHVRCVLAFGQLEFLARRWFQNGWVIPREVCLQTLTESWCSLLVGE</sequence>
<evidence type="ECO:0000313" key="6">
    <source>
        <dbReference type="EMBL" id="SFI48968.1"/>
    </source>
</evidence>
<dbReference type="Gene3D" id="1.10.357.10">
    <property type="entry name" value="Tetracycline Repressor, domain 2"/>
    <property type="match status" value="1"/>
</dbReference>
<dbReference type="InterPro" id="IPR050109">
    <property type="entry name" value="HTH-type_TetR-like_transc_reg"/>
</dbReference>
<evidence type="ECO:0000256" key="4">
    <source>
        <dbReference type="PROSITE-ProRule" id="PRU00335"/>
    </source>
</evidence>
<dbReference type="PRINTS" id="PR00455">
    <property type="entry name" value="HTHTETR"/>
</dbReference>
<evidence type="ECO:0000256" key="1">
    <source>
        <dbReference type="ARBA" id="ARBA00023015"/>
    </source>
</evidence>
<dbReference type="SUPFAM" id="SSF48498">
    <property type="entry name" value="Tetracyclin repressor-like, C-terminal domain"/>
    <property type="match status" value="1"/>
</dbReference>
<proteinExistence type="predicted"/>
<dbReference type="PANTHER" id="PTHR30055">
    <property type="entry name" value="HTH-TYPE TRANSCRIPTIONAL REGULATOR RUTR"/>
    <property type="match status" value="1"/>
</dbReference>
<dbReference type="InterPro" id="IPR001647">
    <property type="entry name" value="HTH_TetR"/>
</dbReference>
<dbReference type="GO" id="GO:0000976">
    <property type="term" value="F:transcription cis-regulatory region binding"/>
    <property type="evidence" value="ECO:0007669"/>
    <property type="project" value="TreeGrafter"/>
</dbReference>
<dbReference type="InterPro" id="IPR009057">
    <property type="entry name" value="Homeodomain-like_sf"/>
</dbReference>
<evidence type="ECO:0000259" key="5">
    <source>
        <dbReference type="PROSITE" id="PS50977"/>
    </source>
</evidence>
<reference evidence="6 7" key="1">
    <citation type="submission" date="2016-10" db="EMBL/GenBank/DDBJ databases">
        <authorList>
            <person name="Varghese N."/>
            <person name="Submissions S."/>
        </authorList>
    </citation>
    <scope>NUCLEOTIDE SEQUENCE [LARGE SCALE GENOMIC DNA]</scope>
    <source>
        <strain evidence="6 7">UNC380MFSha3.1</strain>
    </source>
</reference>
<dbReference type="InterPro" id="IPR036271">
    <property type="entry name" value="Tet_transcr_reg_TetR-rel_C_sf"/>
</dbReference>
<feature type="DNA-binding region" description="H-T-H motif" evidence="4">
    <location>
        <begin position="33"/>
        <end position="52"/>
    </location>
</feature>